<reference evidence="10 11" key="2">
    <citation type="journal article" date="2021" name="Genomics">
        <title>High-quality reference genome for Clonorchis sinensis.</title>
        <authorList>
            <person name="Young N.D."/>
            <person name="Stroehlein A.J."/>
            <person name="Kinkar L."/>
            <person name="Wang T."/>
            <person name="Sohn W.M."/>
            <person name="Chang B.C.H."/>
            <person name="Kaur P."/>
            <person name="Weisz D."/>
            <person name="Dudchenko O."/>
            <person name="Aiden E.L."/>
            <person name="Korhonen P.K."/>
            <person name="Gasser R.B."/>
        </authorList>
    </citation>
    <scope>NUCLEOTIDE SEQUENCE [LARGE SCALE GENOMIC DNA]</scope>
    <source>
        <strain evidence="10">Cs-k2</strain>
    </source>
</reference>
<feature type="transmembrane region" description="Helical" evidence="8">
    <location>
        <begin position="62"/>
        <end position="80"/>
    </location>
</feature>
<evidence type="ECO:0000313" key="10">
    <source>
        <dbReference type="EMBL" id="KAG5444728.1"/>
    </source>
</evidence>
<proteinExistence type="inferred from homology"/>
<dbReference type="PANTHER" id="PTHR10838">
    <property type="entry name" value="SYNAPTOGYRIN"/>
    <property type="match status" value="1"/>
</dbReference>
<evidence type="ECO:0000313" key="11">
    <source>
        <dbReference type="Proteomes" id="UP000286415"/>
    </source>
</evidence>
<evidence type="ECO:0000256" key="5">
    <source>
        <dbReference type="ARBA" id="ARBA00023136"/>
    </source>
</evidence>
<dbReference type="GO" id="GO:0031594">
    <property type="term" value="C:neuromuscular junction"/>
    <property type="evidence" value="ECO:0007669"/>
    <property type="project" value="TreeGrafter"/>
</dbReference>
<evidence type="ECO:0000256" key="6">
    <source>
        <dbReference type="PROSITE-ProRule" id="PRU00581"/>
    </source>
</evidence>
<keyword evidence="4 8" id="KW-1133">Transmembrane helix</keyword>
<feature type="region of interest" description="Disordered" evidence="7">
    <location>
        <begin position="212"/>
        <end position="242"/>
    </location>
</feature>
<feature type="transmembrane region" description="Helical" evidence="8">
    <location>
        <begin position="24"/>
        <end position="42"/>
    </location>
</feature>
<evidence type="ECO:0000256" key="3">
    <source>
        <dbReference type="ARBA" id="ARBA00022692"/>
    </source>
</evidence>
<gene>
    <name evidence="10" type="ORF">CSKR_112894</name>
</gene>
<dbReference type="PROSITE" id="PS51225">
    <property type="entry name" value="MARVEL"/>
    <property type="match status" value="1"/>
</dbReference>
<dbReference type="GO" id="GO:0030672">
    <property type="term" value="C:synaptic vesicle membrane"/>
    <property type="evidence" value="ECO:0007669"/>
    <property type="project" value="TreeGrafter"/>
</dbReference>
<protein>
    <submittedName>
        <fullName evidence="10">Synaptogyrin-3</fullName>
    </submittedName>
</protein>
<dbReference type="OrthoDB" id="10041611at2759"/>
<sequence length="242" mass="26956">MHSVDWITTTPRLEPIDYIKKPQVIVRAVALVLSVIVFAVIHNNCSYLGHCVFNDDPSACGFGMFLCTATFVSCILYMLLDMCVDNISNCNVRKNVTLADYCLSGALAFLWFVVFCLFCNRWQNTTEGFLKHWEIGPVGPRVTIAFTFFLLFDLAILVYMCSLAYTAVKLLVADVTNFSDYPAPSSQNTYHGFTHDADMLDVGQPARLPPDTSPTFGVPRFDTDPTETGGLFPAKPMDAYQP</sequence>
<keyword evidence="11" id="KW-1185">Reference proteome</keyword>
<keyword evidence="3 6" id="KW-0812">Transmembrane</keyword>
<comment type="caution">
    <text evidence="10">The sequence shown here is derived from an EMBL/GenBank/DDBJ whole genome shotgun (WGS) entry which is preliminary data.</text>
</comment>
<evidence type="ECO:0000256" key="1">
    <source>
        <dbReference type="ARBA" id="ARBA00004141"/>
    </source>
</evidence>
<name>A0A8T1M6Y4_CLOSI</name>
<comment type="similarity">
    <text evidence="2">Belongs to the synaptogyrin family.</text>
</comment>
<reference evidence="10 11" key="1">
    <citation type="journal article" date="2018" name="Biotechnol. Adv.">
        <title>Improved genomic resources and new bioinformatic workflow for the carcinogenic parasite Clonorchis sinensis: Biotechnological implications.</title>
        <authorList>
            <person name="Wang D."/>
            <person name="Korhonen P.K."/>
            <person name="Gasser R.B."/>
            <person name="Young N.D."/>
        </authorList>
    </citation>
    <scope>NUCLEOTIDE SEQUENCE [LARGE SCALE GENOMIC DNA]</scope>
    <source>
        <strain evidence="10">Cs-k2</strain>
    </source>
</reference>
<evidence type="ECO:0000256" key="8">
    <source>
        <dbReference type="SAM" id="Phobius"/>
    </source>
</evidence>
<dbReference type="InterPro" id="IPR008253">
    <property type="entry name" value="Marvel"/>
</dbReference>
<dbReference type="PANTHER" id="PTHR10838:SF20">
    <property type="entry name" value="SYNAPTOGYRIN"/>
    <property type="match status" value="1"/>
</dbReference>
<evidence type="ECO:0000259" key="9">
    <source>
        <dbReference type="PROSITE" id="PS51225"/>
    </source>
</evidence>
<evidence type="ECO:0000256" key="4">
    <source>
        <dbReference type="ARBA" id="ARBA00022989"/>
    </source>
</evidence>
<dbReference type="AlphaFoldDB" id="A0A8T1M6Y4"/>
<feature type="transmembrane region" description="Helical" evidence="8">
    <location>
        <begin position="101"/>
        <end position="123"/>
    </location>
</feature>
<organism evidence="10 11">
    <name type="scientific">Clonorchis sinensis</name>
    <name type="common">Chinese liver fluke</name>
    <dbReference type="NCBI Taxonomy" id="79923"/>
    <lineage>
        <taxon>Eukaryota</taxon>
        <taxon>Metazoa</taxon>
        <taxon>Spiralia</taxon>
        <taxon>Lophotrochozoa</taxon>
        <taxon>Platyhelminthes</taxon>
        <taxon>Trematoda</taxon>
        <taxon>Digenea</taxon>
        <taxon>Opisthorchiida</taxon>
        <taxon>Opisthorchiata</taxon>
        <taxon>Opisthorchiidae</taxon>
        <taxon>Clonorchis</taxon>
    </lineage>
</organism>
<dbReference type="EMBL" id="NIRI02000056">
    <property type="protein sequence ID" value="KAG5444728.1"/>
    <property type="molecule type" value="Genomic_DNA"/>
</dbReference>
<comment type="subcellular location">
    <subcellularLocation>
        <location evidence="1">Membrane</location>
        <topology evidence="1">Multi-pass membrane protein</topology>
    </subcellularLocation>
</comment>
<accession>A0A8T1M6Y4</accession>
<feature type="domain" description="MARVEL" evidence="9">
    <location>
        <begin position="18"/>
        <end position="166"/>
    </location>
</feature>
<dbReference type="InterPro" id="IPR016579">
    <property type="entry name" value="Synaptogyrin"/>
</dbReference>
<evidence type="ECO:0000256" key="7">
    <source>
        <dbReference type="SAM" id="MobiDB-lite"/>
    </source>
</evidence>
<dbReference type="Proteomes" id="UP000286415">
    <property type="component" value="Unassembled WGS sequence"/>
</dbReference>
<feature type="transmembrane region" description="Helical" evidence="8">
    <location>
        <begin position="143"/>
        <end position="168"/>
    </location>
</feature>
<evidence type="ECO:0000256" key="2">
    <source>
        <dbReference type="ARBA" id="ARBA00010252"/>
    </source>
</evidence>
<keyword evidence="5 6" id="KW-0472">Membrane</keyword>
<dbReference type="Pfam" id="PF01284">
    <property type="entry name" value="MARVEL"/>
    <property type="match status" value="1"/>
</dbReference>